<accession>A0ABT4RUE2</accession>
<protein>
    <submittedName>
        <fullName evidence="3">SGNH hydrolase domain-containing protein</fullName>
    </submittedName>
</protein>
<sequence>MIAALAATLTLFAGAADAPKCYGAAARDTEKPCVSTTKRVTPTPDQAAITPNVACVRGDLADSCTYGSAEPVATVALLGDSHAAHWRAALQVLAQQRRWRVVEFARPHCPFSFSEPAPTEAGASDCVAFNQRVIEWLAANPSVATVFVSNNSRLPMAQRGISARVRGHLAAFAALPESVQRIFALRDTPTVRVTTPDCIRKALAARVAPGGACSIPRRRALVVDATTIAAERMSYRGGRVIDLSSFFCDRRECFPVVGGVLVHKDQDHLTQRFSATLGPYIGRALDQAG</sequence>
<feature type="signal peptide" evidence="1">
    <location>
        <begin position="1"/>
        <end position="15"/>
    </location>
</feature>
<organism evidence="3 4">
    <name type="scientific">Solirubrobacter deserti</name>
    <dbReference type="NCBI Taxonomy" id="2282478"/>
    <lineage>
        <taxon>Bacteria</taxon>
        <taxon>Bacillati</taxon>
        <taxon>Actinomycetota</taxon>
        <taxon>Thermoleophilia</taxon>
        <taxon>Solirubrobacterales</taxon>
        <taxon>Solirubrobacteraceae</taxon>
        <taxon>Solirubrobacter</taxon>
    </lineage>
</organism>
<dbReference type="Pfam" id="PF19040">
    <property type="entry name" value="SGNH"/>
    <property type="match status" value="1"/>
</dbReference>
<evidence type="ECO:0000313" key="3">
    <source>
        <dbReference type="EMBL" id="MDA0142199.1"/>
    </source>
</evidence>
<evidence type="ECO:0000259" key="2">
    <source>
        <dbReference type="Pfam" id="PF19040"/>
    </source>
</evidence>
<dbReference type="GO" id="GO:0016787">
    <property type="term" value="F:hydrolase activity"/>
    <property type="evidence" value="ECO:0007669"/>
    <property type="project" value="UniProtKB-KW"/>
</dbReference>
<dbReference type="EMBL" id="JAPCID010000078">
    <property type="protein sequence ID" value="MDA0142199.1"/>
    <property type="molecule type" value="Genomic_DNA"/>
</dbReference>
<dbReference type="InterPro" id="IPR043968">
    <property type="entry name" value="SGNH"/>
</dbReference>
<keyword evidence="3" id="KW-0378">Hydrolase</keyword>
<feature type="chain" id="PRO_5045603845" evidence="1">
    <location>
        <begin position="16"/>
        <end position="289"/>
    </location>
</feature>
<dbReference type="Proteomes" id="UP001147700">
    <property type="component" value="Unassembled WGS sequence"/>
</dbReference>
<gene>
    <name evidence="3" type="ORF">OJ962_32240</name>
</gene>
<reference evidence="3" key="1">
    <citation type="submission" date="2022-10" db="EMBL/GenBank/DDBJ databases">
        <title>The WGS of Solirubrobacter sp. CPCC 204708.</title>
        <authorList>
            <person name="Jiang Z."/>
        </authorList>
    </citation>
    <scope>NUCLEOTIDE SEQUENCE</scope>
    <source>
        <strain evidence="3">CPCC 204708</strain>
    </source>
</reference>
<feature type="domain" description="SGNH" evidence="2">
    <location>
        <begin position="61"/>
        <end position="281"/>
    </location>
</feature>
<dbReference type="RefSeq" id="WP_202956779.1">
    <property type="nucleotide sequence ID" value="NZ_JAPCID010000078.1"/>
</dbReference>
<evidence type="ECO:0000313" key="4">
    <source>
        <dbReference type="Proteomes" id="UP001147700"/>
    </source>
</evidence>
<keyword evidence="1" id="KW-0732">Signal</keyword>
<comment type="caution">
    <text evidence="3">The sequence shown here is derived from an EMBL/GenBank/DDBJ whole genome shotgun (WGS) entry which is preliminary data.</text>
</comment>
<name>A0ABT4RUE2_9ACTN</name>
<evidence type="ECO:0000256" key="1">
    <source>
        <dbReference type="SAM" id="SignalP"/>
    </source>
</evidence>
<keyword evidence="4" id="KW-1185">Reference proteome</keyword>
<proteinExistence type="predicted"/>